<gene>
    <name evidence="4" type="ORF">TRFO_23491</name>
</gene>
<keyword evidence="2" id="KW-0677">Repeat</keyword>
<dbReference type="InterPro" id="IPR032675">
    <property type="entry name" value="LRR_dom_sf"/>
</dbReference>
<comment type="caution">
    <text evidence="4">The sequence shown here is derived from an EMBL/GenBank/DDBJ whole genome shotgun (WGS) entry which is preliminary data.</text>
</comment>
<dbReference type="SMART" id="SM00364">
    <property type="entry name" value="LRR_BAC"/>
    <property type="match status" value="12"/>
</dbReference>
<dbReference type="VEuPathDB" id="TrichDB:TRFO_23491"/>
<dbReference type="SUPFAM" id="SSF81606">
    <property type="entry name" value="PP2C-like"/>
    <property type="match status" value="1"/>
</dbReference>
<sequence length="881" mass="98541">MSNGLVYADRSHLLRFELKYSFDNFYFYCLSSEFYFTIFLSALKRQYHLKMTTTQQAQAEQKPQKLLKPKRILDLTGCNLTELPEKVASKNTFKVFLLSHNRLTTLPDTNAKLRILKLAYNKFGGSIPPGIWNCIINSKKLQELDLSSNFLKEIPNEINDMSKLNALSLFDNKLTSINVTSSSIRALDLGHNLFTTPPQFPSTVEMFGYSYNSLESLDESFPNYASLQFLAVGQCGIKSISPTLCMGNLKTIVLSINNLTEVPDLGQIFPSAEKIDLSDNYLTAFPTFPHTIEDINLNHNQISNMPGDLNQYANLKKIQIAYNNLTEFAPLGLSVTYIDASNNQISSVSEFSAPALEFINFTSNNLTSIPQFNSQALKIYILAKNNISEINTEALSPVADLLNLHSNEIVMIPTTLFATPITTLNLFNNHITQIPYEIESWTSLSVFNISRNPLEMIPTLPIGITQLFAGYCGLWELQENLGDSENLSVLCIPGNNISWLPKFKSLRYLYASRNKFLYFPELPETIEFIDLSYNGLSAFPEVFVYPRLFDLDVSHNDLMNSRHFRATKLSSLRLNNNPITTTITANGLPYQLSFLDVSNTNITLLDQPQVNETLANSNPNKWFNVKTVSTGCYSGYAQTRGIKDTLEDSILSFTNVRGRADLFGVFDGHNGPLAAVFSSKQIAMLYESQDIELSIAGLERVLRRLVQSIRENKIADGACCSFALVAGQQALITTIGSTKTMLIKKGGQIKLVTDQHKPSDREEIDLIKQRGGFVQNKLTMGRIPASRALGDSSISGVTQTADIQFVEFENNDRWLVIGSDGLYNVLSDETIADLAARASCAQELAYDLRNIAFTSFSTENISVVVVDLERRLHALYQRAVQ</sequence>
<evidence type="ECO:0000256" key="1">
    <source>
        <dbReference type="ARBA" id="ARBA00022614"/>
    </source>
</evidence>
<dbReference type="RefSeq" id="XP_068361260.1">
    <property type="nucleotide sequence ID" value="XM_068503184.1"/>
</dbReference>
<dbReference type="Pfam" id="PF00560">
    <property type="entry name" value="LRR_1"/>
    <property type="match status" value="2"/>
</dbReference>
<evidence type="ECO:0000256" key="2">
    <source>
        <dbReference type="ARBA" id="ARBA00022737"/>
    </source>
</evidence>
<dbReference type="InterPro" id="IPR001932">
    <property type="entry name" value="PPM-type_phosphatase-like_dom"/>
</dbReference>
<dbReference type="OrthoDB" id="676979at2759"/>
<dbReference type="EMBL" id="MLAK01000677">
    <property type="protein sequence ID" value="OHT08124.1"/>
    <property type="molecule type" value="Genomic_DNA"/>
</dbReference>
<dbReference type="SUPFAM" id="SSF52058">
    <property type="entry name" value="L domain-like"/>
    <property type="match status" value="2"/>
</dbReference>
<dbReference type="PANTHER" id="PTHR45712">
    <property type="entry name" value="AGAP008170-PA"/>
    <property type="match status" value="1"/>
</dbReference>
<dbReference type="GeneID" id="94837888"/>
<dbReference type="PROSITE" id="PS51450">
    <property type="entry name" value="LRR"/>
    <property type="match status" value="1"/>
</dbReference>
<dbReference type="Gene3D" id="3.60.40.10">
    <property type="entry name" value="PPM-type phosphatase domain"/>
    <property type="match status" value="1"/>
</dbReference>
<dbReference type="PROSITE" id="PS51746">
    <property type="entry name" value="PPM_2"/>
    <property type="match status" value="1"/>
</dbReference>
<dbReference type="Gene3D" id="3.80.10.10">
    <property type="entry name" value="Ribonuclease Inhibitor"/>
    <property type="match status" value="3"/>
</dbReference>
<organism evidence="4 5">
    <name type="scientific">Tritrichomonas foetus</name>
    <dbReference type="NCBI Taxonomy" id="1144522"/>
    <lineage>
        <taxon>Eukaryota</taxon>
        <taxon>Metamonada</taxon>
        <taxon>Parabasalia</taxon>
        <taxon>Tritrichomonadida</taxon>
        <taxon>Tritrichomonadidae</taxon>
        <taxon>Tritrichomonas</taxon>
    </lineage>
</organism>
<evidence type="ECO:0000313" key="5">
    <source>
        <dbReference type="Proteomes" id="UP000179807"/>
    </source>
</evidence>
<dbReference type="PANTHER" id="PTHR45712:SF22">
    <property type="entry name" value="INSULIN-LIKE GROWTH FACTOR-BINDING PROTEIN COMPLEX ACID LABILE SUBUNIT"/>
    <property type="match status" value="1"/>
</dbReference>
<dbReference type="SMART" id="SM00332">
    <property type="entry name" value="PP2Cc"/>
    <property type="match status" value="1"/>
</dbReference>
<dbReference type="InterPro" id="IPR036457">
    <property type="entry name" value="PPM-type-like_dom_sf"/>
</dbReference>
<feature type="domain" description="PPM-type phosphatase" evidence="3">
    <location>
        <begin position="633"/>
        <end position="868"/>
    </location>
</feature>
<evidence type="ECO:0000259" key="3">
    <source>
        <dbReference type="PROSITE" id="PS51746"/>
    </source>
</evidence>
<dbReference type="InterPro" id="IPR001611">
    <property type="entry name" value="Leu-rich_rpt"/>
</dbReference>
<name>A0A1J4KEH0_9EUKA</name>
<keyword evidence="5" id="KW-1185">Reference proteome</keyword>
<dbReference type="CDD" id="cd00143">
    <property type="entry name" value="PP2Cc"/>
    <property type="match status" value="1"/>
</dbReference>
<reference evidence="4" key="1">
    <citation type="submission" date="2016-10" db="EMBL/GenBank/DDBJ databases">
        <authorList>
            <person name="Benchimol M."/>
            <person name="Almeida L.G."/>
            <person name="Vasconcelos A.T."/>
            <person name="Perreira-Neves A."/>
            <person name="Rosa I.A."/>
            <person name="Tasca T."/>
            <person name="Bogo M.R."/>
            <person name="de Souza W."/>
        </authorList>
    </citation>
    <scope>NUCLEOTIDE SEQUENCE [LARGE SCALE GENOMIC DNA]</scope>
    <source>
        <strain evidence="4">K</strain>
    </source>
</reference>
<dbReference type="InterPro" id="IPR050333">
    <property type="entry name" value="SLRP"/>
</dbReference>
<keyword evidence="1" id="KW-0433">Leucine-rich repeat</keyword>
<protein>
    <recommendedName>
        <fullName evidence="3">PPM-type phosphatase domain-containing protein</fullName>
    </recommendedName>
</protein>
<dbReference type="Proteomes" id="UP000179807">
    <property type="component" value="Unassembled WGS sequence"/>
</dbReference>
<accession>A0A1J4KEH0</accession>
<dbReference type="AlphaFoldDB" id="A0A1J4KEH0"/>
<dbReference type="Pfam" id="PF00481">
    <property type="entry name" value="PP2C"/>
    <property type="match status" value="1"/>
</dbReference>
<proteinExistence type="predicted"/>
<evidence type="ECO:0000313" key="4">
    <source>
        <dbReference type="EMBL" id="OHT08124.1"/>
    </source>
</evidence>